<keyword evidence="1" id="KW-0812">Transmembrane</keyword>
<evidence type="ECO:0000313" key="3">
    <source>
        <dbReference type="Proteomes" id="UP001595190"/>
    </source>
</evidence>
<comment type="caution">
    <text evidence="2">The sequence shown here is derived from an EMBL/GenBank/DDBJ whole genome shotgun (WGS) entry which is preliminary data.</text>
</comment>
<gene>
    <name evidence="2" type="ORF">ACETRX_34705</name>
</gene>
<name>A0ABV6ZRI9_9HYPH</name>
<keyword evidence="1" id="KW-1133">Transmembrane helix</keyword>
<sequence length="182" mass="19903">MLALYIAAGIIIALVVIWLFKLFVGAAVPIEAGGRMLLKSDLKKMGVNVAMIPDAALDEIVSYAINQADVMHRMGMSEMPSLRAARIKSIEDMAKIAIVEIEKNKDGQDPVGSVGEILLRYGVLKSPDTMLMAKQDRAVAPLIEAGRRLGAKSAREAAEMASGRALSDVEWERLRPGWERNW</sequence>
<evidence type="ECO:0000313" key="2">
    <source>
        <dbReference type="EMBL" id="MFC2254805.1"/>
    </source>
</evidence>
<protein>
    <submittedName>
        <fullName evidence="2">Uncharacterized protein</fullName>
    </submittedName>
</protein>
<dbReference type="EMBL" id="JBHGPK010000045">
    <property type="protein sequence ID" value="MFC2254805.1"/>
    <property type="molecule type" value="Genomic_DNA"/>
</dbReference>
<feature type="transmembrane region" description="Helical" evidence="1">
    <location>
        <begin position="6"/>
        <end position="30"/>
    </location>
</feature>
<organism evidence="2 3">
    <name type="scientific">Labrys neptuniae</name>
    <dbReference type="NCBI Taxonomy" id="376174"/>
    <lineage>
        <taxon>Bacteria</taxon>
        <taxon>Pseudomonadati</taxon>
        <taxon>Pseudomonadota</taxon>
        <taxon>Alphaproteobacteria</taxon>
        <taxon>Hyphomicrobiales</taxon>
        <taxon>Xanthobacteraceae</taxon>
        <taxon>Labrys</taxon>
    </lineage>
</organism>
<dbReference type="Proteomes" id="UP001595190">
    <property type="component" value="Unassembled WGS sequence"/>
</dbReference>
<reference evidence="2 3" key="1">
    <citation type="submission" date="2024-09" db="EMBL/GenBank/DDBJ databases">
        <title>Description of Labrys sedimenti sp. nov., isolated from a diclofenac-degrading enrichment culture, and genome-based reclassification of Labrys portucalensis as a later heterotypic synonym of Labrys neptuniae.</title>
        <authorList>
            <person name="Tancsics A."/>
            <person name="Csepanyi A."/>
        </authorList>
    </citation>
    <scope>NUCLEOTIDE SEQUENCE [LARGE SCALE GENOMIC DNA]</scope>
    <source>
        <strain evidence="2 3">LMG 23412</strain>
    </source>
</reference>
<evidence type="ECO:0000256" key="1">
    <source>
        <dbReference type="SAM" id="Phobius"/>
    </source>
</evidence>
<accession>A0ABV6ZRI9</accession>
<keyword evidence="1" id="KW-0472">Membrane</keyword>
<dbReference type="RefSeq" id="WP_394315413.1">
    <property type="nucleotide sequence ID" value="NZ_JBHGPK010000045.1"/>
</dbReference>
<proteinExistence type="predicted"/>